<gene>
    <name evidence="5" type="ORF">Aory04_000804300</name>
</gene>
<dbReference type="EMBL" id="BSYA01000098">
    <property type="protein sequence ID" value="GMG32304.1"/>
    <property type="molecule type" value="Genomic_DNA"/>
</dbReference>
<organism evidence="5 6">
    <name type="scientific">Aspergillus oryzae</name>
    <name type="common">Yellow koji mold</name>
    <dbReference type="NCBI Taxonomy" id="5062"/>
    <lineage>
        <taxon>Eukaryota</taxon>
        <taxon>Fungi</taxon>
        <taxon>Dikarya</taxon>
        <taxon>Ascomycota</taxon>
        <taxon>Pezizomycotina</taxon>
        <taxon>Eurotiomycetes</taxon>
        <taxon>Eurotiomycetidae</taxon>
        <taxon>Eurotiales</taxon>
        <taxon>Aspergillaceae</taxon>
        <taxon>Aspergillus</taxon>
        <taxon>Aspergillus subgen. Circumdati</taxon>
    </lineage>
</organism>
<keyword evidence="3" id="KW-1133">Transmembrane helix</keyword>
<protein>
    <submittedName>
        <fullName evidence="5">Unnamed protein product</fullName>
    </submittedName>
</protein>
<comment type="caution">
    <text evidence="5">The sequence shown here is derived from an EMBL/GenBank/DDBJ whole genome shotgun (WGS) entry which is preliminary data.</text>
</comment>
<name>A0AAN5C019_ASPOZ</name>
<dbReference type="Proteomes" id="UP001165205">
    <property type="component" value="Unassembled WGS sequence"/>
</dbReference>
<comment type="subcellular location">
    <subcellularLocation>
        <location evidence="1">Membrane</location>
        <topology evidence="1">Single-pass membrane protein</topology>
    </subcellularLocation>
</comment>
<evidence type="ECO:0000256" key="2">
    <source>
        <dbReference type="ARBA" id="ARBA00022692"/>
    </source>
</evidence>
<proteinExistence type="predicted"/>
<reference evidence="5" key="1">
    <citation type="submission" date="2023-04" db="EMBL/GenBank/DDBJ databases">
        <title>Aspergillus oryzae NBRC 4228.</title>
        <authorList>
            <person name="Ichikawa N."/>
            <person name="Sato H."/>
            <person name="Tonouchi N."/>
        </authorList>
    </citation>
    <scope>NUCLEOTIDE SEQUENCE</scope>
    <source>
        <strain evidence="5">NBRC 4228</strain>
    </source>
</reference>
<evidence type="ECO:0000256" key="4">
    <source>
        <dbReference type="ARBA" id="ARBA00023136"/>
    </source>
</evidence>
<evidence type="ECO:0000313" key="6">
    <source>
        <dbReference type="Proteomes" id="UP001165205"/>
    </source>
</evidence>
<accession>A0AAN5C019</accession>
<dbReference type="PANTHER" id="PTHR15407">
    <property type="entry name" value="FUKUTIN-RELATED"/>
    <property type="match status" value="1"/>
</dbReference>
<dbReference type="AlphaFoldDB" id="A0AAN5C019"/>
<keyword evidence="2" id="KW-0812">Transmembrane</keyword>
<keyword evidence="4" id="KW-0472">Membrane</keyword>
<evidence type="ECO:0000256" key="3">
    <source>
        <dbReference type="ARBA" id="ARBA00022989"/>
    </source>
</evidence>
<dbReference type="InterPro" id="IPR009644">
    <property type="entry name" value="FKTN/MNN4/W02B3.4-1"/>
</dbReference>
<sequence length="190" mass="22014">MMEELSEEETLPHLSQLIRTYLSTMDDLGAETWIMHGTLLAWWWNQKPTIHFLDEYYNMTEHHFDIPGVEGGRTYLLEINPNYVFRSIEDKKNVIDARWIDTSSGLFIDITAVRPDDAKRKKGDTGALMCKDKHHFDVSSLRSGLYARMADSCSRKMIYSRSGIVTLKTSPLRFPSNMSSFLKMNMDPRP</sequence>
<evidence type="ECO:0000313" key="5">
    <source>
        <dbReference type="EMBL" id="GMG32304.1"/>
    </source>
</evidence>
<evidence type="ECO:0000256" key="1">
    <source>
        <dbReference type="ARBA" id="ARBA00004167"/>
    </source>
</evidence>
<dbReference type="GO" id="GO:0016020">
    <property type="term" value="C:membrane"/>
    <property type="evidence" value="ECO:0007669"/>
    <property type="project" value="UniProtKB-SubCell"/>
</dbReference>
<dbReference type="PANTHER" id="PTHR15407:SF32">
    <property type="entry name" value="PROTEIN (MNN4), PUTATIVE (AFU_ORTHOLOGUE AFUA_1G03790)-RELATED"/>
    <property type="match status" value="1"/>
</dbReference>